<dbReference type="Proteomes" id="UP000252107">
    <property type="component" value="Unassembled WGS sequence"/>
</dbReference>
<evidence type="ECO:0000313" key="3">
    <source>
        <dbReference type="Proteomes" id="UP000252107"/>
    </source>
</evidence>
<evidence type="ECO:0000256" key="1">
    <source>
        <dbReference type="SAM" id="MobiDB-lite"/>
    </source>
</evidence>
<comment type="caution">
    <text evidence="2">The sequence shown here is derived from an EMBL/GenBank/DDBJ whole genome shotgun (WGS) entry which is preliminary data.</text>
</comment>
<protein>
    <submittedName>
        <fullName evidence="2">Uncharacterized protein</fullName>
    </submittedName>
</protein>
<evidence type="ECO:0000313" key="2">
    <source>
        <dbReference type="EMBL" id="RCJ21372.1"/>
    </source>
</evidence>
<dbReference type="AlphaFoldDB" id="A0A367QDY4"/>
<accession>A0A367QDY4</accession>
<name>A0A367QDY4_9NOSO</name>
<sequence length="80" mass="8566">MESQTAQQLTNDIQTESSESVKNSQVSVAIASDASNATDGLSEDNSLDLEGSIDTDAAGLPKNKKLKDCWYDADGNRICR</sequence>
<gene>
    <name evidence="2" type="ORF">A6770_30625</name>
</gene>
<proteinExistence type="predicted"/>
<reference evidence="2" key="1">
    <citation type="submission" date="2016-04" db="EMBL/GenBank/DDBJ databases">
        <authorList>
            <person name="Tabuchi Yagui T.R."/>
        </authorList>
    </citation>
    <scope>NUCLEOTIDE SEQUENCE [LARGE SCALE GENOMIC DNA]</scope>
    <source>
        <strain evidence="2">NIES-26</strain>
    </source>
</reference>
<organism evidence="2 3">
    <name type="scientific">Nostoc minutum NIES-26</name>
    <dbReference type="NCBI Taxonomy" id="1844469"/>
    <lineage>
        <taxon>Bacteria</taxon>
        <taxon>Bacillati</taxon>
        <taxon>Cyanobacteriota</taxon>
        <taxon>Cyanophyceae</taxon>
        <taxon>Nostocales</taxon>
        <taxon>Nostocaceae</taxon>
        <taxon>Nostoc</taxon>
    </lineage>
</organism>
<feature type="region of interest" description="Disordered" evidence="1">
    <location>
        <begin position="1"/>
        <end position="26"/>
    </location>
</feature>
<dbReference type="EMBL" id="LXQD01000331">
    <property type="protein sequence ID" value="RCJ21372.1"/>
    <property type="molecule type" value="Genomic_DNA"/>
</dbReference>
<keyword evidence="3" id="KW-1185">Reference proteome</keyword>